<feature type="region of interest" description="Disordered" evidence="1">
    <location>
        <begin position="37"/>
        <end position="102"/>
    </location>
</feature>
<evidence type="ECO:0000313" key="3">
    <source>
        <dbReference type="Proteomes" id="UP001148838"/>
    </source>
</evidence>
<keyword evidence="3" id="KW-1185">Reference proteome</keyword>
<protein>
    <submittedName>
        <fullName evidence="2">Uncharacterized protein</fullName>
    </submittedName>
</protein>
<evidence type="ECO:0000313" key="2">
    <source>
        <dbReference type="EMBL" id="KAJ4443183.1"/>
    </source>
</evidence>
<feature type="region of interest" description="Disordered" evidence="1">
    <location>
        <begin position="1"/>
        <end position="25"/>
    </location>
</feature>
<reference evidence="2 3" key="1">
    <citation type="journal article" date="2022" name="Allergy">
        <title>Genome assembly and annotation of Periplaneta americana reveal a comprehensive cockroach allergen profile.</title>
        <authorList>
            <person name="Wang L."/>
            <person name="Xiong Q."/>
            <person name="Saelim N."/>
            <person name="Wang L."/>
            <person name="Nong W."/>
            <person name="Wan A.T."/>
            <person name="Shi M."/>
            <person name="Liu X."/>
            <person name="Cao Q."/>
            <person name="Hui J.H.L."/>
            <person name="Sookrung N."/>
            <person name="Leung T.F."/>
            <person name="Tungtrongchitr A."/>
            <person name="Tsui S.K.W."/>
        </authorList>
    </citation>
    <scope>NUCLEOTIDE SEQUENCE [LARGE SCALE GENOMIC DNA]</scope>
    <source>
        <strain evidence="2">PWHHKU_190912</strain>
    </source>
</reference>
<comment type="caution">
    <text evidence="2">The sequence shown here is derived from an EMBL/GenBank/DDBJ whole genome shotgun (WGS) entry which is preliminary data.</text>
</comment>
<feature type="compositionally biased region" description="Basic and acidic residues" evidence="1">
    <location>
        <begin position="67"/>
        <end position="87"/>
    </location>
</feature>
<name>A0ABQ8TAB8_PERAM</name>
<accession>A0ABQ8TAB8</accession>
<dbReference type="EMBL" id="JAJSOF020000013">
    <property type="protein sequence ID" value="KAJ4443183.1"/>
    <property type="molecule type" value="Genomic_DNA"/>
</dbReference>
<evidence type="ECO:0000256" key="1">
    <source>
        <dbReference type="SAM" id="MobiDB-lite"/>
    </source>
</evidence>
<dbReference type="Proteomes" id="UP001148838">
    <property type="component" value="Unassembled WGS sequence"/>
</dbReference>
<proteinExistence type="predicted"/>
<feature type="compositionally biased region" description="Basic residues" evidence="1">
    <location>
        <begin position="16"/>
        <end position="25"/>
    </location>
</feature>
<feature type="compositionally biased region" description="Acidic residues" evidence="1">
    <location>
        <begin position="44"/>
        <end position="60"/>
    </location>
</feature>
<organism evidence="2 3">
    <name type="scientific">Periplaneta americana</name>
    <name type="common">American cockroach</name>
    <name type="synonym">Blatta americana</name>
    <dbReference type="NCBI Taxonomy" id="6978"/>
    <lineage>
        <taxon>Eukaryota</taxon>
        <taxon>Metazoa</taxon>
        <taxon>Ecdysozoa</taxon>
        <taxon>Arthropoda</taxon>
        <taxon>Hexapoda</taxon>
        <taxon>Insecta</taxon>
        <taxon>Pterygota</taxon>
        <taxon>Neoptera</taxon>
        <taxon>Polyneoptera</taxon>
        <taxon>Dictyoptera</taxon>
        <taxon>Blattodea</taxon>
        <taxon>Blattoidea</taxon>
        <taxon>Blattidae</taxon>
        <taxon>Blattinae</taxon>
        <taxon>Periplaneta</taxon>
    </lineage>
</organism>
<sequence length="127" mass="15072">MGESKNAYRVIVGRPQGKRPLGRPRRRWEENIKMDLREMGYDGLPEEDEEEEEEEEEEIAEGQSNDEILKETVSRFYDRNWKTEPRKKSGRHQFKTSQTDHEKRQSPFFVSILVMTDLDNISIALEL</sequence>
<gene>
    <name evidence="2" type="ORF">ANN_04833</name>
</gene>